<name>E6LJD1_9FIRM</name>
<sequence length="383" mass="41817">MSCITDKGFVRPSYDEILQAQINRAKVLLGNDIDTSEESVLGKFIRINVFDLNICYETLEDLYYSSFPNTARGQSLDRLGPFAAVSRNQATQARIEVKIRGTAGESIPSAFLLKSDKTSFYVVNEYIIDSKGEATVVANCVDDGEIGNLSTGERLDIQNPRMGIDSVEFIHIIQKGEELESDKDFRIRFANSLAGAGSSTESAIKGAIYRVPLVDGVSVVSNDSDISTTIPPHSFACYVLAPESQYDQIAKAIFDKKPLGIRCIGDIEKTVHDAWGKPHTIKFFATTKTALSIVIKIKTNQYFGSAGINQIKENIANFINNLANGEDVYYTSVFGYIHKVDGVVSVAELKIGKSGQSLGNGDITIGEQEIARIDVSNISVEVV</sequence>
<evidence type="ECO:0000259" key="1">
    <source>
        <dbReference type="Pfam" id="PF04865"/>
    </source>
</evidence>
<accession>E6LJD1</accession>
<dbReference type="EMBL" id="AEPW01000001">
    <property type="protein sequence ID" value="EFU78065.1"/>
    <property type="molecule type" value="Genomic_DNA"/>
</dbReference>
<dbReference type="Proteomes" id="UP000003434">
    <property type="component" value="Unassembled WGS sequence"/>
</dbReference>
<evidence type="ECO:0000313" key="3">
    <source>
        <dbReference type="Proteomes" id="UP000003434"/>
    </source>
</evidence>
<dbReference type="HOGENOM" id="CLU_045101_0_0_9"/>
<dbReference type="Pfam" id="PF04865">
    <property type="entry name" value="Baseplate_J"/>
    <property type="match status" value="1"/>
</dbReference>
<reference evidence="2 3" key="1">
    <citation type="submission" date="2010-12" db="EMBL/GenBank/DDBJ databases">
        <authorList>
            <person name="Muzny D."/>
            <person name="Qin X."/>
            <person name="Deng J."/>
            <person name="Jiang H."/>
            <person name="Liu Y."/>
            <person name="Qu J."/>
            <person name="Song X.-Z."/>
            <person name="Zhang L."/>
            <person name="Thornton R."/>
            <person name="Coyle M."/>
            <person name="Francisco L."/>
            <person name="Jackson L."/>
            <person name="Javaid M."/>
            <person name="Korchina V."/>
            <person name="Kovar C."/>
            <person name="Mata R."/>
            <person name="Mathew T."/>
            <person name="Ngo R."/>
            <person name="Nguyen L."/>
            <person name="Nguyen N."/>
            <person name="Okwuonu G."/>
            <person name="Ongeri F."/>
            <person name="Pham C."/>
            <person name="Simmons D."/>
            <person name="Wilczek-Boney K."/>
            <person name="Hale W."/>
            <person name="Jakkamsetti A."/>
            <person name="Pham P."/>
            <person name="Ruth R."/>
            <person name="San Lucas F."/>
            <person name="Warren J."/>
            <person name="Zhang J."/>
            <person name="Zhao Z."/>
            <person name="Zhou C."/>
            <person name="Zhu D."/>
            <person name="Lee S."/>
            <person name="Bess C."/>
            <person name="Blankenburg K."/>
            <person name="Forbes L."/>
            <person name="Fu Q."/>
            <person name="Gubbala S."/>
            <person name="Hirani K."/>
            <person name="Jayaseelan J.C."/>
            <person name="Lara F."/>
            <person name="Munidasa M."/>
            <person name="Palculict T."/>
            <person name="Patil S."/>
            <person name="Pu L.-L."/>
            <person name="Saada N."/>
            <person name="Tang L."/>
            <person name="Weissenberger G."/>
            <person name="Zhu Y."/>
            <person name="Hemphill L."/>
            <person name="Shang Y."/>
            <person name="Youmans B."/>
            <person name="Ayvaz T."/>
            <person name="Ross M."/>
            <person name="Santibanez J."/>
            <person name="Aqrawi P."/>
            <person name="Gross S."/>
            <person name="Joshi V."/>
            <person name="Fowler G."/>
            <person name="Nazareth L."/>
            <person name="Reid J."/>
            <person name="Worley K."/>
            <person name="Petrosino J."/>
            <person name="Highlander S."/>
            <person name="Gibbs R."/>
        </authorList>
    </citation>
    <scope>NUCLEOTIDE SEQUENCE [LARGE SCALE GENOMIC DNA]</scope>
    <source>
        <strain evidence="2 3">DSM 3986</strain>
    </source>
</reference>
<dbReference type="RefSeq" id="WP_008749839.1">
    <property type="nucleotide sequence ID" value="NZ_GL622296.1"/>
</dbReference>
<dbReference type="PANTHER" id="PTHR37829:SF3">
    <property type="entry name" value="PROTEIN JAYE-RELATED"/>
    <property type="match status" value="1"/>
</dbReference>
<organism evidence="2 3">
    <name type="scientific">Lachnoanaerobaculum saburreum DSM 3986</name>
    <dbReference type="NCBI Taxonomy" id="887325"/>
    <lineage>
        <taxon>Bacteria</taxon>
        <taxon>Bacillati</taxon>
        <taxon>Bacillota</taxon>
        <taxon>Clostridia</taxon>
        <taxon>Lachnospirales</taxon>
        <taxon>Lachnospiraceae</taxon>
        <taxon>Lachnoanaerobaculum</taxon>
    </lineage>
</organism>
<dbReference type="eggNOG" id="COG3299">
    <property type="taxonomic scope" value="Bacteria"/>
</dbReference>
<proteinExistence type="predicted"/>
<gene>
    <name evidence="2" type="ORF">HMPREF0381_0066</name>
</gene>
<dbReference type="PANTHER" id="PTHR37829">
    <property type="entry name" value="PHAGE-LIKE ELEMENT PBSX PROTEIN XKDT"/>
    <property type="match status" value="1"/>
</dbReference>
<feature type="domain" description="Baseplate protein J-like barrel" evidence="1">
    <location>
        <begin position="97"/>
        <end position="168"/>
    </location>
</feature>
<dbReference type="AlphaFoldDB" id="E6LJD1"/>
<protein>
    <recommendedName>
        <fullName evidence="1">Baseplate protein J-like barrel domain-containing protein</fullName>
    </recommendedName>
</protein>
<evidence type="ECO:0000313" key="2">
    <source>
        <dbReference type="EMBL" id="EFU78065.1"/>
    </source>
</evidence>
<dbReference type="InterPro" id="IPR006949">
    <property type="entry name" value="Barrel_Baseplate_J-like"/>
</dbReference>
<comment type="caution">
    <text evidence="2">The sequence shown here is derived from an EMBL/GenBank/DDBJ whole genome shotgun (WGS) entry which is preliminary data.</text>
</comment>
<dbReference type="InterPro" id="IPR052399">
    <property type="entry name" value="Phage_Baseplate_Assmbl_Protein"/>
</dbReference>